<reference evidence="1 2" key="1">
    <citation type="submission" date="2018-08" db="EMBL/GenBank/DDBJ databases">
        <title>A genome reference for cultivated species of the human gut microbiota.</title>
        <authorList>
            <person name="Zou Y."/>
            <person name="Xue W."/>
            <person name="Luo G."/>
        </authorList>
    </citation>
    <scope>NUCLEOTIDE SEQUENCE [LARGE SCALE GENOMIC DNA]</scope>
    <source>
        <strain evidence="1 2">AF19-21</strain>
    </source>
</reference>
<dbReference type="EMBL" id="QVIA01000005">
    <property type="protein sequence ID" value="RGC33616.1"/>
    <property type="molecule type" value="Genomic_DNA"/>
</dbReference>
<dbReference type="Proteomes" id="UP000261111">
    <property type="component" value="Unassembled WGS sequence"/>
</dbReference>
<evidence type="ECO:0000313" key="2">
    <source>
        <dbReference type="Proteomes" id="UP000261111"/>
    </source>
</evidence>
<dbReference type="GO" id="GO:0005975">
    <property type="term" value="P:carbohydrate metabolic process"/>
    <property type="evidence" value="ECO:0007669"/>
    <property type="project" value="InterPro"/>
</dbReference>
<dbReference type="GO" id="GO:0030246">
    <property type="term" value="F:carbohydrate binding"/>
    <property type="evidence" value="ECO:0007669"/>
    <property type="project" value="InterPro"/>
</dbReference>
<dbReference type="InterPro" id="IPR008183">
    <property type="entry name" value="Aldose_1/G6P_1-epimerase"/>
</dbReference>
<dbReference type="GO" id="GO:0016853">
    <property type="term" value="F:isomerase activity"/>
    <property type="evidence" value="ECO:0007669"/>
    <property type="project" value="InterPro"/>
</dbReference>
<sequence>MVRINRSWTGKKEGCVRVKEQFYCETVKHQEYGEIIVLKSEDRESGKTQKIYLTPEYGFNLAKYEVDGEDLIYTMPDVLREEGFSGIPILYPTPNRVRDAQFRFKGQSYLQQKKGERRYLHGLVYDERWTAGRPMLTEQGAQVSAWIDFEEDKIWFQSFPWKHRLTVTWKLKSSGIRLEYEVHNQDEKELPYGFAIHPYFPVKAYGETAAVCVPAKKMFESTQERFPTGNIFDITGTEYDLCKSRIVTELKLDDVYTGLGRTESEIRYGSHGLILSASEEFKQMVVYTPEMDFFCLENQTCMTDAHNFYDKGYKNSGIILVRPGGVRSGWIELDSTRTGTLNEK</sequence>
<organism evidence="1 2">
    <name type="scientific">Hungatella hathewayi</name>
    <dbReference type="NCBI Taxonomy" id="154046"/>
    <lineage>
        <taxon>Bacteria</taxon>
        <taxon>Bacillati</taxon>
        <taxon>Bacillota</taxon>
        <taxon>Clostridia</taxon>
        <taxon>Lachnospirales</taxon>
        <taxon>Lachnospiraceae</taxon>
        <taxon>Hungatella</taxon>
    </lineage>
</organism>
<dbReference type="InterPro" id="IPR014718">
    <property type="entry name" value="GH-type_carb-bd"/>
</dbReference>
<dbReference type="SUPFAM" id="SSF74650">
    <property type="entry name" value="Galactose mutarotase-like"/>
    <property type="match status" value="1"/>
</dbReference>
<dbReference type="Pfam" id="PF01263">
    <property type="entry name" value="Aldose_epim"/>
    <property type="match status" value="1"/>
</dbReference>
<gene>
    <name evidence="1" type="ORF">DWX41_05410</name>
</gene>
<protein>
    <submittedName>
        <fullName evidence="1">Aldose 1-epimerase</fullName>
    </submittedName>
</protein>
<dbReference type="CDD" id="cd01081">
    <property type="entry name" value="Aldose_epim"/>
    <property type="match status" value="1"/>
</dbReference>
<name>A0A3E2WYQ9_9FIRM</name>
<dbReference type="InterPro" id="IPR011013">
    <property type="entry name" value="Gal_mutarotase_sf_dom"/>
</dbReference>
<proteinExistence type="predicted"/>
<evidence type="ECO:0000313" key="1">
    <source>
        <dbReference type="EMBL" id="RGC33616.1"/>
    </source>
</evidence>
<dbReference type="AlphaFoldDB" id="A0A3E2WYQ9"/>
<comment type="caution">
    <text evidence="1">The sequence shown here is derived from an EMBL/GenBank/DDBJ whole genome shotgun (WGS) entry which is preliminary data.</text>
</comment>
<dbReference type="Gene3D" id="2.70.98.10">
    <property type="match status" value="1"/>
</dbReference>
<accession>A0A3E2WYQ9</accession>